<organism evidence="2 3">
    <name type="scientific">Neocucurbitaria cava</name>
    <dbReference type="NCBI Taxonomy" id="798079"/>
    <lineage>
        <taxon>Eukaryota</taxon>
        <taxon>Fungi</taxon>
        <taxon>Dikarya</taxon>
        <taxon>Ascomycota</taxon>
        <taxon>Pezizomycotina</taxon>
        <taxon>Dothideomycetes</taxon>
        <taxon>Pleosporomycetidae</taxon>
        <taxon>Pleosporales</taxon>
        <taxon>Pleosporineae</taxon>
        <taxon>Cucurbitariaceae</taxon>
        <taxon>Neocucurbitaria</taxon>
    </lineage>
</organism>
<evidence type="ECO:0000313" key="2">
    <source>
        <dbReference type="EMBL" id="KAJ4374875.1"/>
    </source>
</evidence>
<protein>
    <submittedName>
        <fullName evidence="2">Uncharacterized protein</fullName>
    </submittedName>
</protein>
<feature type="compositionally biased region" description="Basic and acidic residues" evidence="1">
    <location>
        <begin position="125"/>
        <end position="135"/>
    </location>
</feature>
<dbReference type="AlphaFoldDB" id="A0A9W8YD71"/>
<evidence type="ECO:0000256" key="1">
    <source>
        <dbReference type="SAM" id="MobiDB-lite"/>
    </source>
</evidence>
<proteinExistence type="predicted"/>
<accession>A0A9W8YD71</accession>
<dbReference type="EMBL" id="JAPEUY010000003">
    <property type="protein sequence ID" value="KAJ4374875.1"/>
    <property type="molecule type" value="Genomic_DNA"/>
</dbReference>
<name>A0A9W8YD71_9PLEO</name>
<evidence type="ECO:0000313" key="3">
    <source>
        <dbReference type="Proteomes" id="UP001140560"/>
    </source>
</evidence>
<feature type="region of interest" description="Disordered" evidence="1">
    <location>
        <begin position="1"/>
        <end position="20"/>
    </location>
</feature>
<feature type="region of interest" description="Disordered" evidence="1">
    <location>
        <begin position="45"/>
        <end position="135"/>
    </location>
</feature>
<feature type="compositionally biased region" description="Low complexity" evidence="1">
    <location>
        <begin position="69"/>
        <end position="78"/>
    </location>
</feature>
<keyword evidence="3" id="KW-1185">Reference proteome</keyword>
<reference evidence="2" key="1">
    <citation type="submission" date="2022-10" db="EMBL/GenBank/DDBJ databases">
        <title>Tapping the CABI collections for fungal endophytes: first genome assemblies for Collariella, Neodidymelliopsis, Ascochyta clinopodiicola, Didymella pomorum, Didymosphaeria variabile, Neocosmospora piperis and Neocucurbitaria cava.</title>
        <authorList>
            <person name="Hill R."/>
        </authorList>
    </citation>
    <scope>NUCLEOTIDE SEQUENCE</scope>
    <source>
        <strain evidence="2">IMI 356814</strain>
    </source>
</reference>
<dbReference type="Proteomes" id="UP001140560">
    <property type="component" value="Unassembled WGS sequence"/>
</dbReference>
<sequence>MSKQYQNKLHPDIDGNSFSGRFTTISTVTTYNDVIVDDMFDQPVLAVGGDDASWPDVPPWQLPDECFEQQQQQQQQNQPEDAGETLLPPSPQEKEGDDAPKQKGKRKSEGEVEGSKAKKKATSKNSDDEGERLGR</sequence>
<feature type="compositionally biased region" description="Basic and acidic residues" evidence="1">
    <location>
        <begin position="92"/>
        <end position="116"/>
    </location>
</feature>
<comment type="caution">
    <text evidence="2">The sequence shown here is derived from an EMBL/GenBank/DDBJ whole genome shotgun (WGS) entry which is preliminary data.</text>
</comment>
<gene>
    <name evidence="2" type="ORF">N0V83_001953</name>
</gene>